<dbReference type="AlphaFoldDB" id="A0AAV1YW78"/>
<proteinExistence type="predicted"/>
<sequence length="143" mass="16515">MKQSAQGMLEDGNRMKESFETAPSHHLYAQRVLQWKRLFRATRGHWCKLCNVEQRPDDQMAPETKALFSKFIKRLQSKDLIIVLYKGFVRFPPTSTHVKRFQGDENGGNWFIRMLQLPLSPSERMSEFACCSPPPPSRGGGRC</sequence>
<comment type="caution">
    <text evidence="1">The sequence shown here is derived from an EMBL/GenBank/DDBJ whole genome shotgun (WGS) entry which is preliminary data.</text>
</comment>
<reference evidence="1 2" key="1">
    <citation type="submission" date="2024-04" db="EMBL/GenBank/DDBJ databases">
        <authorList>
            <person name="Rising A."/>
            <person name="Reimegard J."/>
            <person name="Sonavane S."/>
            <person name="Akerstrom W."/>
            <person name="Nylinder S."/>
            <person name="Hedman E."/>
            <person name="Kallberg Y."/>
        </authorList>
    </citation>
    <scope>NUCLEOTIDE SEQUENCE [LARGE SCALE GENOMIC DNA]</scope>
</reference>
<organism evidence="1 2">
    <name type="scientific">Larinioides sclopetarius</name>
    <dbReference type="NCBI Taxonomy" id="280406"/>
    <lineage>
        <taxon>Eukaryota</taxon>
        <taxon>Metazoa</taxon>
        <taxon>Ecdysozoa</taxon>
        <taxon>Arthropoda</taxon>
        <taxon>Chelicerata</taxon>
        <taxon>Arachnida</taxon>
        <taxon>Araneae</taxon>
        <taxon>Araneomorphae</taxon>
        <taxon>Entelegynae</taxon>
        <taxon>Araneoidea</taxon>
        <taxon>Araneidae</taxon>
        <taxon>Larinioides</taxon>
    </lineage>
</organism>
<gene>
    <name evidence="1" type="ORF">LARSCL_LOCUS1319</name>
</gene>
<dbReference type="Proteomes" id="UP001497382">
    <property type="component" value="Unassembled WGS sequence"/>
</dbReference>
<evidence type="ECO:0000313" key="1">
    <source>
        <dbReference type="EMBL" id="CAL1263007.1"/>
    </source>
</evidence>
<evidence type="ECO:0000313" key="2">
    <source>
        <dbReference type="Proteomes" id="UP001497382"/>
    </source>
</evidence>
<accession>A0AAV1YW78</accession>
<name>A0AAV1YW78_9ARAC</name>
<keyword evidence="2" id="KW-1185">Reference proteome</keyword>
<dbReference type="EMBL" id="CAXIEN010000007">
    <property type="protein sequence ID" value="CAL1263007.1"/>
    <property type="molecule type" value="Genomic_DNA"/>
</dbReference>
<protein>
    <submittedName>
        <fullName evidence="1">Uncharacterized protein</fullName>
    </submittedName>
</protein>